<feature type="domain" description="Protein kinase" evidence="1">
    <location>
        <begin position="332"/>
        <end position="675"/>
    </location>
</feature>
<dbReference type="AlphaFoldDB" id="A0A067TDD1"/>
<evidence type="ECO:0000259" key="1">
    <source>
        <dbReference type="PROSITE" id="PS50011"/>
    </source>
</evidence>
<name>A0A067TDD1_GALM3</name>
<sequence length="675" mass="75439">MFQNYMSLNSPESGVRSSRLAIIDELAGRLLFDDPRVFDRLGVNKILQELVENCSVAFQTDPNLVAAKQEIEAIVASATSKPIEILEAEDDVHDSYGTKRVNNKERKMYGPMTTIFQHVENFTPNTRPSNSFQSTDSAVLKHDQSTWGFPKGSPDFSMVKLPSLLPGTTSQRTPVLWRQTRAFCEVKPTTEQGPISSDPKFVKAIVCQAADHARLLLSGQPFQLFTFGLLIFGSRFCVAVFDRDGVQFSPVHDVWEDISVLIRVIRSLTCHLSDVEFGQDPTVATLSNREHLIWIKQAKELGHLALADFPTFVIAMGGSSNRSWKTIGIPIWTSVSLLGRGTSIWLVREDDTGPILVLKNTWRRDSRNSESLIYRSVIGQHPALAKFREGQDVKFPGEERYITVHNMRGPSDDPGDGGDVGLHRLLLENRGRPIWECDSEKELLQGIRAALTAHEFLTDQGILHRDISTGNIMLPVQTPPEPGAEGFLMDLEFAHVERNAIKNVSPKCMPGGGMTSPAVSTKIYFGPDVLRGAAMTGTAQFMAVELLEAIMNRVSIKHETRHDIESFIYVLAYAVIKRAVLRSRTLDETTPDRLHTFFYSNFGRMTLDDISTSRRGRTPLLFGGRFPDLVSEPLAKLMSNLDVWLLRTNPMLANPEPFTYTYFLSELDAAIAQLT</sequence>
<dbReference type="PROSITE" id="PS50011">
    <property type="entry name" value="PROTEIN_KINASE_DOM"/>
    <property type="match status" value="1"/>
</dbReference>
<proteinExistence type="predicted"/>
<dbReference type="HOGENOM" id="CLU_012171_1_0_1"/>
<dbReference type="Gene3D" id="1.10.510.10">
    <property type="entry name" value="Transferase(Phosphotransferase) domain 1"/>
    <property type="match status" value="1"/>
</dbReference>
<organism evidence="2 3">
    <name type="scientific">Galerina marginata (strain CBS 339.88)</name>
    <dbReference type="NCBI Taxonomy" id="685588"/>
    <lineage>
        <taxon>Eukaryota</taxon>
        <taxon>Fungi</taxon>
        <taxon>Dikarya</taxon>
        <taxon>Basidiomycota</taxon>
        <taxon>Agaricomycotina</taxon>
        <taxon>Agaricomycetes</taxon>
        <taxon>Agaricomycetidae</taxon>
        <taxon>Agaricales</taxon>
        <taxon>Agaricineae</taxon>
        <taxon>Strophariaceae</taxon>
        <taxon>Galerina</taxon>
    </lineage>
</organism>
<dbReference type="Pfam" id="PF17667">
    <property type="entry name" value="Pkinase_fungal"/>
    <property type="match status" value="2"/>
</dbReference>
<dbReference type="InterPro" id="IPR011009">
    <property type="entry name" value="Kinase-like_dom_sf"/>
</dbReference>
<dbReference type="Proteomes" id="UP000027222">
    <property type="component" value="Unassembled WGS sequence"/>
</dbReference>
<dbReference type="OrthoDB" id="3271139at2759"/>
<dbReference type="GO" id="GO:0005524">
    <property type="term" value="F:ATP binding"/>
    <property type="evidence" value="ECO:0007669"/>
    <property type="project" value="InterPro"/>
</dbReference>
<dbReference type="PANTHER" id="PTHR38248">
    <property type="entry name" value="FUNK1 6"/>
    <property type="match status" value="1"/>
</dbReference>
<dbReference type="STRING" id="685588.A0A067TDD1"/>
<dbReference type="InterPro" id="IPR040976">
    <property type="entry name" value="Pkinase_fungal"/>
</dbReference>
<evidence type="ECO:0000313" key="3">
    <source>
        <dbReference type="Proteomes" id="UP000027222"/>
    </source>
</evidence>
<dbReference type="GO" id="GO:0004672">
    <property type="term" value="F:protein kinase activity"/>
    <property type="evidence" value="ECO:0007669"/>
    <property type="project" value="InterPro"/>
</dbReference>
<dbReference type="InterPro" id="IPR000719">
    <property type="entry name" value="Prot_kinase_dom"/>
</dbReference>
<dbReference type="EMBL" id="KL142377">
    <property type="protein sequence ID" value="KDR76948.1"/>
    <property type="molecule type" value="Genomic_DNA"/>
</dbReference>
<dbReference type="SMART" id="SM00220">
    <property type="entry name" value="S_TKc"/>
    <property type="match status" value="1"/>
</dbReference>
<gene>
    <name evidence="2" type="ORF">GALMADRAFT_246089</name>
</gene>
<keyword evidence="3" id="KW-1185">Reference proteome</keyword>
<reference evidence="3" key="1">
    <citation type="journal article" date="2014" name="Proc. Natl. Acad. Sci. U.S.A.">
        <title>Extensive sampling of basidiomycete genomes demonstrates inadequacy of the white-rot/brown-rot paradigm for wood decay fungi.</title>
        <authorList>
            <person name="Riley R."/>
            <person name="Salamov A.A."/>
            <person name="Brown D.W."/>
            <person name="Nagy L.G."/>
            <person name="Floudas D."/>
            <person name="Held B.W."/>
            <person name="Levasseur A."/>
            <person name="Lombard V."/>
            <person name="Morin E."/>
            <person name="Otillar R."/>
            <person name="Lindquist E.A."/>
            <person name="Sun H."/>
            <person name="LaButti K.M."/>
            <person name="Schmutz J."/>
            <person name="Jabbour D."/>
            <person name="Luo H."/>
            <person name="Baker S.E."/>
            <person name="Pisabarro A.G."/>
            <person name="Walton J.D."/>
            <person name="Blanchette R.A."/>
            <person name="Henrissat B."/>
            <person name="Martin F."/>
            <person name="Cullen D."/>
            <person name="Hibbett D.S."/>
            <person name="Grigoriev I.V."/>
        </authorList>
    </citation>
    <scope>NUCLEOTIDE SEQUENCE [LARGE SCALE GENOMIC DNA]</scope>
    <source>
        <strain evidence="3">CBS 339.88</strain>
    </source>
</reference>
<dbReference type="PANTHER" id="PTHR38248:SF2">
    <property type="entry name" value="FUNK1 11"/>
    <property type="match status" value="1"/>
</dbReference>
<evidence type="ECO:0000313" key="2">
    <source>
        <dbReference type="EMBL" id="KDR76948.1"/>
    </source>
</evidence>
<accession>A0A067TDD1</accession>
<dbReference type="InterPro" id="IPR008266">
    <property type="entry name" value="Tyr_kinase_AS"/>
</dbReference>
<protein>
    <recommendedName>
        <fullName evidence="1">Protein kinase domain-containing protein</fullName>
    </recommendedName>
</protein>
<dbReference type="SUPFAM" id="SSF56112">
    <property type="entry name" value="Protein kinase-like (PK-like)"/>
    <property type="match status" value="1"/>
</dbReference>
<dbReference type="PROSITE" id="PS00109">
    <property type="entry name" value="PROTEIN_KINASE_TYR"/>
    <property type="match status" value="1"/>
</dbReference>